<evidence type="ECO:0000256" key="1">
    <source>
        <dbReference type="SAM" id="MobiDB-lite"/>
    </source>
</evidence>
<feature type="compositionally biased region" description="Basic and acidic residues" evidence="1">
    <location>
        <begin position="15"/>
        <end position="29"/>
    </location>
</feature>
<organism evidence="2 3">
    <name type="scientific">Oxytricha trifallax</name>
    <dbReference type="NCBI Taxonomy" id="1172189"/>
    <lineage>
        <taxon>Eukaryota</taxon>
        <taxon>Sar</taxon>
        <taxon>Alveolata</taxon>
        <taxon>Ciliophora</taxon>
        <taxon>Intramacronucleata</taxon>
        <taxon>Spirotrichea</taxon>
        <taxon>Stichotrichia</taxon>
        <taxon>Sporadotrichida</taxon>
        <taxon>Oxytrichidae</taxon>
        <taxon>Oxytrichinae</taxon>
        <taxon>Oxytricha</taxon>
    </lineage>
</organism>
<comment type="caution">
    <text evidence="2">The sequence shown here is derived from an EMBL/GenBank/DDBJ whole genome shotgun (WGS) entry which is preliminary data.</text>
</comment>
<dbReference type="Proteomes" id="UP000053232">
    <property type="component" value="Unassembled WGS sequence"/>
</dbReference>
<protein>
    <submittedName>
        <fullName evidence="2">Uncharacterized protein</fullName>
    </submittedName>
</protein>
<reference evidence="3" key="1">
    <citation type="journal article" date="2014" name="Cell">
        <title>The Architecture of a Scrambled Genome Reveals Massive Levels of Genomic Rearrangement during Development.</title>
        <authorList>
            <person name="Chen X."/>
            <person name="Bracht J.R."/>
            <person name="Goldman A.D."/>
            <person name="Dolzhenko E."/>
            <person name="Clay D.M."/>
            <person name="Swart E.C."/>
            <person name="Perlman D.H."/>
            <person name="Doak T.G."/>
            <person name="Stuart A."/>
            <person name="Amemiya C.T."/>
            <person name="Sebra R.P."/>
            <person name="Landweber L.F."/>
        </authorList>
    </citation>
    <scope>NUCLEOTIDE SEQUENCE [LARGE SCALE GENOMIC DNA]</scope>
    <source>
        <strain evidence="3">JRB310</strain>
    </source>
</reference>
<dbReference type="AlphaFoldDB" id="A0A073HZ63"/>
<keyword evidence="3" id="KW-1185">Reference proteome</keyword>
<feature type="compositionally biased region" description="Polar residues" evidence="1">
    <location>
        <begin position="31"/>
        <end position="53"/>
    </location>
</feature>
<name>A0A073HZ63_9SPIT</name>
<feature type="region of interest" description="Disordered" evidence="1">
    <location>
        <begin position="9"/>
        <end position="56"/>
    </location>
</feature>
<sequence>MVSFYEWRKGGQARWQHDENQEQQKELAKGSENQSSQKRQQITQEQQAKNTVNHSKKIKSIIINWQKS</sequence>
<evidence type="ECO:0000313" key="3">
    <source>
        <dbReference type="Proteomes" id="UP000053232"/>
    </source>
</evidence>
<dbReference type="EMBL" id="ARYC01005476">
    <property type="protein sequence ID" value="KEJ82734.1"/>
    <property type="molecule type" value="Genomic_DNA"/>
</dbReference>
<proteinExistence type="predicted"/>
<gene>
    <name evidence="2" type="ORF">OXYTRIMIC_364</name>
</gene>
<accession>A0A073HZ63</accession>
<evidence type="ECO:0000313" key="2">
    <source>
        <dbReference type="EMBL" id="KEJ82734.1"/>
    </source>
</evidence>